<evidence type="ECO:0000313" key="2">
    <source>
        <dbReference type="Proteomes" id="UP001300692"/>
    </source>
</evidence>
<comment type="caution">
    <text evidence="1">The sequence shown here is derived from an EMBL/GenBank/DDBJ whole genome shotgun (WGS) entry which is preliminary data.</text>
</comment>
<dbReference type="PROSITE" id="PS51257">
    <property type="entry name" value="PROKAR_LIPOPROTEIN"/>
    <property type="match status" value="1"/>
</dbReference>
<proteinExistence type="predicted"/>
<protein>
    <recommendedName>
        <fullName evidence="3">GDSL-like Lipase/Acylhydrolase</fullName>
    </recommendedName>
</protein>
<evidence type="ECO:0000313" key="1">
    <source>
        <dbReference type="EMBL" id="MCV9388755.1"/>
    </source>
</evidence>
<organism evidence="1 2">
    <name type="scientific">Reichenbachiella ulvae</name>
    <dbReference type="NCBI Taxonomy" id="2980104"/>
    <lineage>
        <taxon>Bacteria</taxon>
        <taxon>Pseudomonadati</taxon>
        <taxon>Bacteroidota</taxon>
        <taxon>Cytophagia</taxon>
        <taxon>Cytophagales</taxon>
        <taxon>Reichenbachiellaceae</taxon>
        <taxon>Reichenbachiella</taxon>
    </lineage>
</organism>
<sequence length="510" mass="52798">MKDLKYIVYLMAFSFIAFSCDEEDKLVDKRLDENPDISVDPETGSNGTADYSTMVSIGASITAGTMDAALYTQSQNHSFPVLLAGQLAIEGIGGGAFNVPSIESQNGYSGVSGDGAIEGKLILDLDLNNDGQLGDAGLVTSEGEVPGAFTGDKAALNNFGVPGIQTAQILTPLTGGPAADNPAYNPLYARFASNPGSSTILGDAIARNPTFFTLWAGGNDVLGYATSGGTNEAILTDPAAVDAYINNIVNSLLGMTEAKGVIVNVPNILALPHFQAVPWNAIPMTNQESVDAANGGFAQYNGGVQAALGAGIIDSEEAALRTISYSLGGNGIVIVDPNLTDVETNSGGQIPIPKYRQLQEGEIVLLAASTILGTLADPTNPASVIGVGVPLDDKYSLRSDELAKIGANLAAINTSIATVAASQERVVLFDAYTFLLGVAQGGGYASAETGGFVLLPDFSPNGIFSNDGIHPNPRGHAILANELIDVLETEFGSDIPKLDVMQFNSSPFQQ</sequence>
<reference evidence="1 2" key="1">
    <citation type="submission" date="2022-10" db="EMBL/GenBank/DDBJ databases">
        <title>Comparative genomics and taxonomic characterization of three novel marine species of genus Reichenbachiella exhibiting antioxidant and polysaccharide degradation activities.</title>
        <authorList>
            <person name="Muhammad N."/>
            <person name="Lee Y.-J."/>
            <person name="Ko J."/>
            <person name="Kim S.-G."/>
        </authorList>
    </citation>
    <scope>NUCLEOTIDE SEQUENCE [LARGE SCALE GENOMIC DNA]</scope>
    <source>
        <strain evidence="1 2">ABR2-5</strain>
    </source>
</reference>
<dbReference type="InterPro" id="IPR036514">
    <property type="entry name" value="SGNH_hydro_sf"/>
</dbReference>
<gene>
    <name evidence="1" type="ORF">N7U62_18895</name>
</gene>
<dbReference type="EMBL" id="JAOYOD010000001">
    <property type="protein sequence ID" value="MCV9388755.1"/>
    <property type="molecule type" value="Genomic_DNA"/>
</dbReference>
<keyword evidence="2" id="KW-1185">Reference proteome</keyword>
<dbReference type="RefSeq" id="WP_264139648.1">
    <property type="nucleotide sequence ID" value="NZ_JAOYOD010000001.1"/>
</dbReference>
<name>A0ABT3CZ38_9BACT</name>
<evidence type="ECO:0008006" key="3">
    <source>
        <dbReference type="Google" id="ProtNLM"/>
    </source>
</evidence>
<dbReference type="SUPFAM" id="SSF52266">
    <property type="entry name" value="SGNH hydrolase"/>
    <property type="match status" value="2"/>
</dbReference>
<dbReference type="Gene3D" id="3.40.50.1110">
    <property type="entry name" value="SGNH hydrolase"/>
    <property type="match status" value="2"/>
</dbReference>
<accession>A0ABT3CZ38</accession>
<dbReference type="Proteomes" id="UP001300692">
    <property type="component" value="Unassembled WGS sequence"/>
</dbReference>